<dbReference type="PANTHER" id="PTHR43052:SF1">
    <property type="entry name" value="TRNA-5-TAURINOMETHYLURIDINE 2-SULFURTRANSFERASE"/>
    <property type="match status" value="1"/>
</dbReference>
<dbReference type="EC" id="2.8.1.14" evidence="3"/>
<keyword evidence="15" id="KW-1185">Reference proteome</keyword>
<dbReference type="EMBL" id="JADBGQ010000005">
    <property type="protein sequence ID" value="KAG5397247.1"/>
    <property type="molecule type" value="Genomic_DNA"/>
</dbReference>
<keyword evidence="4" id="KW-0820">tRNA-binding</keyword>
<comment type="function">
    <text evidence="1">Catalyzes the 2-thiolation of uridine at the wobble position (U34) of mitochondrial tRNA(Lys), tRNA(Glu) and tRNA(Gln). Required for the formation of 5-taurinomethyl-2-thiouridine (tm5s2U) of mitochondrial tRNA(Lys), tRNA(Glu), and tRNA(Gln) at the wobble position. ATP is required to activate the C2 atom of the wobble base.</text>
</comment>
<reference evidence="14 15" key="1">
    <citation type="submission" date="2021-03" db="EMBL/GenBank/DDBJ databases">
        <authorList>
            <person name="King G.J."/>
            <person name="Bancroft I."/>
            <person name="Baten A."/>
            <person name="Bloomfield J."/>
            <person name="Borpatragohain P."/>
            <person name="He Z."/>
            <person name="Irish N."/>
            <person name="Irwin J."/>
            <person name="Liu K."/>
            <person name="Mauleon R.P."/>
            <person name="Moore J."/>
            <person name="Morris R."/>
            <person name="Ostergaard L."/>
            <person name="Wang B."/>
            <person name="Wells R."/>
        </authorList>
    </citation>
    <scope>NUCLEOTIDE SEQUENCE [LARGE SCALE GENOMIC DNA]</scope>
    <source>
        <strain evidence="14">R-o-18</strain>
        <tissue evidence="14">Leaf</tissue>
    </source>
</reference>
<dbReference type="InterPro" id="IPR023382">
    <property type="entry name" value="MnmA-like_central_sf"/>
</dbReference>
<dbReference type="Proteomes" id="UP000823674">
    <property type="component" value="Chromosome A05"/>
</dbReference>
<dbReference type="InterPro" id="IPR014729">
    <property type="entry name" value="Rossmann-like_a/b/a_fold"/>
</dbReference>
<keyword evidence="12" id="KW-1133">Transmembrane helix</keyword>
<evidence type="ECO:0000256" key="5">
    <source>
        <dbReference type="ARBA" id="ARBA00022679"/>
    </source>
</evidence>
<dbReference type="Gene3D" id="2.30.30.280">
    <property type="entry name" value="Adenine nucleotide alpha hydrolases-like domains"/>
    <property type="match status" value="1"/>
</dbReference>
<dbReference type="InterPro" id="IPR032098">
    <property type="entry name" value="Acyltransf_C"/>
</dbReference>
<dbReference type="CDD" id="cd07990">
    <property type="entry name" value="LPLAT_LCLAT1-like"/>
    <property type="match status" value="1"/>
</dbReference>
<comment type="caution">
    <text evidence="14">The sequence shown here is derived from an EMBL/GenBank/DDBJ whole genome shotgun (WGS) entry which is preliminary data.</text>
</comment>
<keyword evidence="10" id="KW-1015">Disulfide bond</keyword>
<evidence type="ECO:0000256" key="2">
    <source>
        <dbReference type="ARBA" id="ARBA00006191"/>
    </source>
</evidence>
<evidence type="ECO:0000256" key="12">
    <source>
        <dbReference type="SAM" id="Phobius"/>
    </source>
</evidence>
<dbReference type="Pfam" id="PF20259">
    <property type="entry name" value="tRNA_Me_trans_M"/>
    <property type="match status" value="1"/>
</dbReference>
<sequence length="851" mass="96819">MLSAVVKPLPSLFRLPPLSSSSLSLYLRVSPSPQSPRLLFSRRSYSRHAFLGDHHLSCSMPNKPLRVAVLLSGGVDSSVALRLLHAAGHSCTAFYLKIWFQEGFQNFWNQCPWEDDLKYAKHVCEQVDVPLEVVHLTDEYWERVVSYIIEEYRCGRTPNPDVLCNTRIKFGAFMDAISGMEYDYIASGHYAKVVHPPADQTDSSSVLELSQDMVKDQTYFLSHLSQTQLKRLLFPLGCVKKEEVRKFATEFDLPNKDRKDSQGICFLGKIKFSDFVGRHIGEMEGIILEAETGDFLGNHRGFWFYTIGQRQGLRLPGGPWYVVEKDTKNNVVFVSRNYYSMDKRRRVFRVGSLRWLSGKPSGNVNQLRCKVRHGPGFYSCRFEMEGDDAVVHLDEDDQGLAAGQFAAFYEGTTCIGSGVILESWDDQCFPVCAKALELAAFEDKTKLGKPVKIKTMPVTKSAEAEPGETSAEANDMAIPAALVFVPVGVLFLVSGLIVNLIQLVFFIIVRPFSKSLYRRINKNVVELLWLQLIWLIDWWACIKVNIYADAETLQLLGKEHALVLSNHRSDIDWLIGWVMAQRAGCLGSSLAIMKKEAKYLPIIGWSMWFSDYIFLERSWDKDEKTLTAGFKRFEDFPMTFWLALFVEGTRFTQEKLEAAQEYASIRSLPSPRNVLIPRTKGFVSAVSHIRSFVLAVYDCTLTVRNNQPKPTLLRMFSGQSSELNLQLRRHKMSDLPETDDGIAQWCQDLFITKDAQLETYFTKDVFSDLDVHQINRPIKPLIVVIVWVCLLMYGGFKLLQWLSMVASWEIICLFVVILVIATITMQVLIQSSESHRSTPAKRPLQEQLISA</sequence>
<evidence type="ECO:0000313" key="14">
    <source>
        <dbReference type="EMBL" id="KAG5397247.1"/>
    </source>
</evidence>
<dbReference type="InterPro" id="IPR004506">
    <property type="entry name" value="MnmA-like"/>
</dbReference>
<comment type="similarity">
    <text evidence="2">Belongs to the MnmA/TRMU family.</text>
</comment>
<keyword evidence="8" id="KW-0067">ATP-binding</keyword>
<dbReference type="CDD" id="cd01998">
    <property type="entry name" value="MnmA_TRMU-like"/>
    <property type="match status" value="1"/>
</dbReference>
<dbReference type="NCBIfam" id="TIGR00420">
    <property type="entry name" value="trmU"/>
    <property type="match status" value="1"/>
</dbReference>
<evidence type="ECO:0000256" key="11">
    <source>
        <dbReference type="ARBA" id="ARBA00049564"/>
    </source>
</evidence>
<comment type="catalytic activity">
    <reaction evidence="11">
        <text>5-taurinomethyluridine(34) in tRNA + S-sulfanyl-L-cysteinyl-[protein] + AH2 + ATP = 5-taurinomethyl-2-thiouridine(34) in tRNA + L-cysteinyl-[protein] + A + AMP + diphosphate + H(+)</text>
        <dbReference type="Rhea" id="RHEA:47040"/>
        <dbReference type="Rhea" id="RHEA-COMP:10131"/>
        <dbReference type="Rhea" id="RHEA-COMP:11726"/>
        <dbReference type="Rhea" id="RHEA-COMP:11732"/>
        <dbReference type="Rhea" id="RHEA-COMP:11733"/>
        <dbReference type="ChEBI" id="CHEBI:13193"/>
        <dbReference type="ChEBI" id="CHEBI:15378"/>
        <dbReference type="ChEBI" id="CHEBI:17499"/>
        <dbReference type="ChEBI" id="CHEBI:29950"/>
        <dbReference type="ChEBI" id="CHEBI:30616"/>
        <dbReference type="ChEBI" id="CHEBI:33019"/>
        <dbReference type="ChEBI" id="CHEBI:61963"/>
        <dbReference type="ChEBI" id="CHEBI:87171"/>
        <dbReference type="ChEBI" id="CHEBI:87172"/>
        <dbReference type="ChEBI" id="CHEBI:456215"/>
        <dbReference type="EC" id="2.8.1.14"/>
    </reaction>
</comment>
<dbReference type="SUPFAM" id="SSF52402">
    <property type="entry name" value="Adenine nucleotide alpha hydrolases-like"/>
    <property type="match status" value="1"/>
</dbReference>
<evidence type="ECO:0000256" key="7">
    <source>
        <dbReference type="ARBA" id="ARBA00022741"/>
    </source>
</evidence>
<evidence type="ECO:0000313" key="15">
    <source>
        <dbReference type="Proteomes" id="UP000823674"/>
    </source>
</evidence>
<feature type="domain" description="Phospholipid/glycerol acyltransferase" evidence="13">
    <location>
        <begin position="561"/>
        <end position="683"/>
    </location>
</feature>
<keyword evidence="12" id="KW-0472">Membrane</keyword>
<proteinExistence type="inferred from homology"/>
<feature type="transmembrane region" description="Helical" evidence="12">
    <location>
        <begin position="805"/>
        <end position="829"/>
    </location>
</feature>
<dbReference type="Pfam" id="PF03054">
    <property type="entry name" value="tRNA_Me_trans"/>
    <property type="match status" value="1"/>
</dbReference>
<evidence type="ECO:0000256" key="3">
    <source>
        <dbReference type="ARBA" id="ARBA00011953"/>
    </source>
</evidence>
<evidence type="ECO:0000256" key="8">
    <source>
        <dbReference type="ARBA" id="ARBA00022840"/>
    </source>
</evidence>
<dbReference type="InterPro" id="IPR046884">
    <property type="entry name" value="MnmA-like_central"/>
</dbReference>
<dbReference type="Pfam" id="PF01553">
    <property type="entry name" value="Acyltransferase"/>
    <property type="match status" value="1"/>
</dbReference>
<feature type="transmembrane region" description="Helical" evidence="12">
    <location>
        <begin position="781"/>
        <end position="799"/>
    </location>
</feature>
<protein>
    <recommendedName>
        <fullName evidence="3">tRNA-5-taurinomethyluridine 2-sulfurtransferase</fullName>
        <ecNumber evidence="3">2.8.1.14</ecNumber>
    </recommendedName>
</protein>
<dbReference type="Pfam" id="PF20258">
    <property type="entry name" value="tRNA_Me_trans_C"/>
    <property type="match status" value="1"/>
</dbReference>
<evidence type="ECO:0000256" key="6">
    <source>
        <dbReference type="ARBA" id="ARBA00022694"/>
    </source>
</evidence>
<name>A0ABQ7MER4_BRACM</name>
<keyword evidence="12" id="KW-0812">Transmembrane</keyword>
<dbReference type="Gene3D" id="3.40.50.620">
    <property type="entry name" value="HUPs"/>
    <property type="match status" value="1"/>
</dbReference>
<dbReference type="InterPro" id="IPR002123">
    <property type="entry name" value="Plipid/glycerol_acylTrfase"/>
</dbReference>
<evidence type="ECO:0000256" key="4">
    <source>
        <dbReference type="ARBA" id="ARBA00022555"/>
    </source>
</evidence>
<dbReference type="HAMAP" id="MF_00144">
    <property type="entry name" value="tRNA_thiouridyl_MnmA"/>
    <property type="match status" value="1"/>
</dbReference>
<dbReference type="Gene3D" id="2.40.30.10">
    <property type="entry name" value="Translation factors"/>
    <property type="match status" value="1"/>
</dbReference>
<accession>A0ABQ7MER4</accession>
<keyword evidence="6" id="KW-0819">tRNA processing</keyword>
<dbReference type="PANTHER" id="PTHR43052">
    <property type="match status" value="1"/>
</dbReference>
<dbReference type="InterPro" id="IPR046885">
    <property type="entry name" value="MnmA-like_C"/>
</dbReference>
<dbReference type="SUPFAM" id="SSF69593">
    <property type="entry name" value="Glycerol-3-phosphate (1)-acyltransferase"/>
    <property type="match status" value="1"/>
</dbReference>
<evidence type="ECO:0000256" key="10">
    <source>
        <dbReference type="ARBA" id="ARBA00023157"/>
    </source>
</evidence>
<feature type="transmembrane region" description="Helical" evidence="12">
    <location>
        <begin position="476"/>
        <end position="509"/>
    </location>
</feature>
<keyword evidence="7" id="KW-0547">Nucleotide-binding</keyword>
<dbReference type="NCBIfam" id="NF001138">
    <property type="entry name" value="PRK00143.1"/>
    <property type="match status" value="1"/>
</dbReference>
<keyword evidence="5" id="KW-0808">Transferase</keyword>
<gene>
    <name evidence="14" type="primary">A05p023150.1_BraROA</name>
    <name evidence="14" type="ORF">IGI04_019061</name>
</gene>
<dbReference type="Pfam" id="PF16076">
    <property type="entry name" value="Acyltransf_C"/>
    <property type="match status" value="1"/>
</dbReference>
<organism evidence="14 15">
    <name type="scientific">Brassica rapa subsp. trilocularis</name>
    <dbReference type="NCBI Taxonomy" id="1813537"/>
    <lineage>
        <taxon>Eukaryota</taxon>
        <taxon>Viridiplantae</taxon>
        <taxon>Streptophyta</taxon>
        <taxon>Embryophyta</taxon>
        <taxon>Tracheophyta</taxon>
        <taxon>Spermatophyta</taxon>
        <taxon>Magnoliopsida</taxon>
        <taxon>eudicotyledons</taxon>
        <taxon>Gunneridae</taxon>
        <taxon>Pentapetalae</taxon>
        <taxon>rosids</taxon>
        <taxon>malvids</taxon>
        <taxon>Brassicales</taxon>
        <taxon>Brassicaceae</taxon>
        <taxon>Brassiceae</taxon>
        <taxon>Brassica</taxon>
    </lineage>
</organism>
<keyword evidence="9" id="KW-0694">RNA-binding</keyword>
<evidence type="ECO:0000259" key="13">
    <source>
        <dbReference type="SMART" id="SM00563"/>
    </source>
</evidence>
<dbReference type="InterPro" id="IPR051305">
    <property type="entry name" value="tRNA_2-thiouridylase_MnmA"/>
</dbReference>
<evidence type="ECO:0000256" key="1">
    <source>
        <dbReference type="ARBA" id="ARBA00003986"/>
    </source>
</evidence>
<evidence type="ECO:0000256" key="9">
    <source>
        <dbReference type="ARBA" id="ARBA00022884"/>
    </source>
</evidence>
<dbReference type="SMART" id="SM00563">
    <property type="entry name" value="PlsC"/>
    <property type="match status" value="1"/>
</dbReference>